<organism evidence="2 3">
    <name type="scientific">Hydrogenophaga palleronii</name>
    <dbReference type="NCBI Taxonomy" id="65655"/>
    <lineage>
        <taxon>Bacteria</taxon>
        <taxon>Pseudomonadati</taxon>
        <taxon>Pseudomonadota</taxon>
        <taxon>Betaproteobacteria</taxon>
        <taxon>Burkholderiales</taxon>
        <taxon>Comamonadaceae</taxon>
        <taxon>Hydrogenophaga</taxon>
    </lineage>
</organism>
<keyword evidence="1" id="KW-1133">Transmembrane helix</keyword>
<dbReference type="NCBIfam" id="TIGR04409">
    <property type="entry name" value="LptC_YrbK"/>
    <property type="match status" value="1"/>
</dbReference>
<comment type="caution">
    <text evidence="2">The sequence shown here is derived from an EMBL/GenBank/DDBJ whole genome shotgun (WGS) entry which is preliminary data.</text>
</comment>
<dbReference type="EMBL" id="JAVDWU010000010">
    <property type="protein sequence ID" value="MDR7152299.1"/>
    <property type="molecule type" value="Genomic_DNA"/>
</dbReference>
<dbReference type="Pfam" id="PF06835">
    <property type="entry name" value="LptC"/>
    <property type="match status" value="1"/>
</dbReference>
<dbReference type="Gene3D" id="2.60.450.10">
    <property type="entry name" value="Lipopolysaccharide (LPS) transport protein A like domain"/>
    <property type="match status" value="1"/>
</dbReference>
<protein>
    <submittedName>
        <fullName evidence="2">Lipopolysaccharide export system protein LptC</fullName>
    </submittedName>
</protein>
<reference evidence="2 3" key="1">
    <citation type="submission" date="2023-07" db="EMBL/GenBank/DDBJ databases">
        <title>Sorghum-associated microbial communities from plants grown in Nebraska, USA.</title>
        <authorList>
            <person name="Schachtman D."/>
        </authorList>
    </citation>
    <scope>NUCLEOTIDE SEQUENCE [LARGE SCALE GENOMIC DNA]</scope>
    <source>
        <strain evidence="2 3">4249</strain>
    </source>
</reference>
<accession>A0ABU1WSL4</accession>
<dbReference type="InterPro" id="IPR010664">
    <property type="entry name" value="LipoPS_assembly_LptC-rel"/>
</dbReference>
<name>A0ABU1WSL4_9BURK</name>
<keyword evidence="3" id="KW-1185">Reference proteome</keyword>
<keyword evidence="1" id="KW-0812">Transmembrane</keyword>
<feature type="transmembrane region" description="Helical" evidence="1">
    <location>
        <begin position="29"/>
        <end position="49"/>
    </location>
</feature>
<keyword evidence="1" id="KW-0472">Membrane</keyword>
<gene>
    <name evidence="2" type="ORF">J2W49_004275</name>
</gene>
<dbReference type="Proteomes" id="UP001265700">
    <property type="component" value="Unassembled WGS sequence"/>
</dbReference>
<sequence>MNSTLPLEPLVKAPQRMVKKRVYQFWDQVSIYLPVLLMGLLALASYWLLRATPIPEVPPAERELVHEPDYRMRRFSVKVFDANGRIKSEVYGAEGRHYPDTDTLEIDKARIRNYSPEGLLTTATAQRVTSNGDNTEFVLEGDAIVVRQAGKNAAGKRLPRLEFHGEYLRVLTKWDMLASDQPVLLIRDNDQMRADSMVYRGDRQAAMLKGRVKVQMQPR</sequence>
<dbReference type="RefSeq" id="WP_310320860.1">
    <property type="nucleotide sequence ID" value="NZ_JAVDWU010000010.1"/>
</dbReference>
<evidence type="ECO:0000313" key="3">
    <source>
        <dbReference type="Proteomes" id="UP001265700"/>
    </source>
</evidence>
<evidence type="ECO:0000256" key="1">
    <source>
        <dbReference type="SAM" id="Phobius"/>
    </source>
</evidence>
<proteinExistence type="predicted"/>
<evidence type="ECO:0000313" key="2">
    <source>
        <dbReference type="EMBL" id="MDR7152299.1"/>
    </source>
</evidence>
<dbReference type="InterPro" id="IPR026265">
    <property type="entry name" value="LptC"/>
</dbReference>